<feature type="compositionally biased region" description="Gly residues" evidence="1">
    <location>
        <begin position="91"/>
        <end position="104"/>
    </location>
</feature>
<organism evidence="2 3">
    <name type="scientific">Amycolatopsis taiwanensis</name>
    <dbReference type="NCBI Taxonomy" id="342230"/>
    <lineage>
        <taxon>Bacteria</taxon>
        <taxon>Bacillati</taxon>
        <taxon>Actinomycetota</taxon>
        <taxon>Actinomycetes</taxon>
        <taxon>Pseudonocardiales</taxon>
        <taxon>Pseudonocardiaceae</taxon>
        <taxon>Amycolatopsis</taxon>
    </lineage>
</organism>
<gene>
    <name evidence="2" type="ORF">Atai01_81480</name>
</gene>
<sequence length="113" mass="11871">MTEHGGVLRDETGMRAGLSELDKLENHSAISARLRPENRALLAALLVPLSVRRPLAVTRPTRRRSLLSAGRGGKAPRDVRQRWPGYCCGAPGAGGTGGWPGTGPAGIWPPGNG</sequence>
<dbReference type="AlphaFoldDB" id="A0A9W6VLD6"/>
<feature type="region of interest" description="Disordered" evidence="1">
    <location>
        <begin position="61"/>
        <end position="113"/>
    </location>
</feature>
<evidence type="ECO:0000256" key="1">
    <source>
        <dbReference type="SAM" id="MobiDB-lite"/>
    </source>
</evidence>
<accession>A0A9W6VLD6</accession>
<reference evidence="2" key="1">
    <citation type="submission" date="2023-03" db="EMBL/GenBank/DDBJ databases">
        <title>Amycolatopsis taiwanensis NBRC 103393.</title>
        <authorList>
            <person name="Ichikawa N."/>
            <person name="Sato H."/>
            <person name="Tonouchi N."/>
        </authorList>
    </citation>
    <scope>NUCLEOTIDE SEQUENCE</scope>
    <source>
        <strain evidence="2">NBRC 103393</strain>
    </source>
</reference>
<dbReference type="EMBL" id="BSTI01000038">
    <property type="protein sequence ID" value="GLY71529.1"/>
    <property type="molecule type" value="Genomic_DNA"/>
</dbReference>
<comment type="caution">
    <text evidence="2">The sequence shown here is derived from an EMBL/GenBank/DDBJ whole genome shotgun (WGS) entry which is preliminary data.</text>
</comment>
<proteinExistence type="predicted"/>
<keyword evidence="3" id="KW-1185">Reference proteome</keyword>
<protein>
    <submittedName>
        <fullName evidence="2">Uncharacterized protein</fullName>
    </submittedName>
</protein>
<evidence type="ECO:0000313" key="2">
    <source>
        <dbReference type="EMBL" id="GLY71529.1"/>
    </source>
</evidence>
<dbReference type="Proteomes" id="UP001165136">
    <property type="component" value="Unassembled WGS sequence"/>
</dbReference>
<evidence type="ECO:0000313" key="3">
    <source>
        <dbReference type="Proteomes" id="UP001165136"/>
    </source>
</evidence>
<name>A0A9W6VLD6_9PSEU</name>